<name>A0A6J4RN11_9ACTN</name>
<accession>A0A6J4RN11</accession>
<sequence length="39" mass="4689">GHAVSAHGRDRFLPYHRHLFLRRLPAAGLYLRPLRRRRV</sequence>
<dbReference type="EMBL" id="CADCVI010000166">
    <property type="protein sequence ID" value="CAA9477841.1"/>
    <property type="molecule type" value="Genomic_DNA"/>
</dbReference>
<evidence type="ECO:0000313" key="1">
    <source>
        <dbReference type="EMBL" id="CAA9477841.1"/>
    </source>
</evidence>
<dbReference type="AlphaFoldDB" id="A0A6J4RN11"/>
<feature type="non-terminal residue" evidence="1">
    <location>
        <position position="1"/>
    </location>
</feature>
<reference evidence="1" key="1">
    <citation type="submission" date="2020-02" db="EMBL/GenBank/DDBJ databases">
        <authorList>
            <person name="Meier V. D."/>
        </authorList>
    </citation>
    <scope>NUCLEOTIDE SEQUENCE</scope>
    <source>
        <strain evidence="1">AVDCRST_MAG25</strain>
    </source>
</reference>
<feature type="non-terminal residue" evidence="1">
    <location>
        <position position="39"/>
    </location>
</feature>
<gene>
    <name evidence="1" type="ORF">AVDCRST_MAG25-2559</name>
</gene>
<organism evidence="1">
    <name type="scientific">uncultured Rubrobacteraceae bacterium</name>
    <dbReference type="NCBI Taxonomy" id="349277"/>
    <lineage>
        <taxon>Bacteria</taxon>
        <taxon>Bacillati</taxon>
        <taxon>Actinomycetota</taxon>
        <taxon>Rubrobacteria</taxon>
        <taxon>Rubrobacterales</taxon>
        <taxon>Rubrobacteraceae</taxon>
        <taxon>environmental samples</taxon>
    </lineage>
</organism>
<protein>
    <submittedName>
        <fullName evidence="1">Uncharacterized protein</fullName>
    </submittedName>
</protein>
<proteinExistence type="predicted"/>